<evidence type="ECO:0000313" key="1">
    <source>
        <dbReference type="EMBL" id="KAI5392230.1"/>
    </source>
</evidence>
<dbReference type="PANTHER" id="PTHR34280:SF2">
    <property type="entry name" value="OS01G0920100 PROTEIN"/>
    <property type="match status" value="1"/>
</dbReference>
<evidence type="ECO:0000313" key="2">
    <source>
        <dbReference type="Proteomes" id="UP001058974"/>
    </source>
</evidence>
<dbReference type="PANTHER" id="PTHR34280">
    <property type="entry name" value="OS01G0920100 PROTEIN"/>
    <property type="match status" value="1"/>
</dbReference>
<protein>
    <submittedName>
        <fullName evidence="1">Uncharacterized protein</fullName>
    </submittedName>
</protein>
<dbReference type="Gramene" id="Psat07G0686000-T1">
    <property type="protein sequence ID" value="KAI5392230.1"/>
    <property type="gene ID" value="KIW84_076860"/>
</dbReference>
<keyword evidence="2" id="KW-1185">Reference proteome</keyword>
<proteinExistence type="predicted"/>
<dbReference type="InterPro" id="IPR038947">
    <property type="entry name" value="At3g27210-like"/>
</dbReference>
<dbReference type="Gramene" id="Psat7g264080.1">
    <property type="protein sequence ID" value="Psat7g264080.1.cds"/>
    <property type="gene ID" value="Psat7g264080"/>
</dbReference>
<comment type="caution">
    <text evidence="1">The sequence shown here is derived from an EMBL/GenBank/DDBJ whole genome shotgun (WGS) entry which is preliminary data.</text>
</comment>
<dbReference type="Proteomes" id="UP001058974">
    <property type="component" value="Chromosome 7"/>
</dbReference>
<dbReference type="OrthoDB" id="1925325at2759"/>
<dbReference type="AlphaFoldDB" id="A0A9D4W0I3"/>
<reference evidence="1 2" key="1">
    <citation type="journal article" date="2022" name="Nat. Genet.">
        <title>Improved pea reference genome and pan-genome highlight genomic features and evolutionary characteristics.</title>
        <authorList>
            <person name="Yang T."/>
            <person name="Liu R."/>
            <person name="Luo Y."/>
            <person name="Hu S."/>
            <person name="Wang D."/>
            <person name="Wang C."/>
            <person name="Pandey M.K."/>
            <person name="Ge S."/>
            <person name="Xu Q."/>
            <person name="Li N."/>
            <person name="Li G."/>
            <person name="Huang Y."/>
            <person name="Saxena R.K."/>
            <person name="Ji Y."/>
            <person name="Li M."/>
            <person name="Yan X."/>
            <person name="He Y."/>
            <person name="Liu Y."/>
            <person name="Wang X."/>
            <person name="Xiang C."/>
            <person name="Varshney R.K."/>
            <person name="Ding H."/>
            <person name="Gao S."/>
            <person name="Zong X."/>
        </authorList>
    </citation>
    <scope>NUCLEOTIDE SEQUENCE [LARGE SCALE GENOMIC DNA]</scope>
    <source>
        <strain evidence="1 2">cv. Zhongwan 6</strain>
    </source>
</reference>
<dbReference type="EMBL" id="JAMSHJ010000007">
    <property type="protein sequence ID" value="KAI5392230.1"/>
    <property type="molecule type" value="Genomic_DNA"/>
</dbReference>
<gene>
    <name evidence="1" type="ORF">KIW84_076860</name>
</gene>
<name>A0A9D4W0I3_PEA</name>
<accession>A0A9D4W0I3</accession>
<sequence>MGSCSSVQRNSLCSTTVDKLVILPSPIKDKPKNDNFMIDHVSSNTFNGSKDEAFFDSKGWLDSDCEDDFYSVNGDFTPSRGTTPVHHSFGTPAINKNPSLHIAPEPSPKKKNLLELFRESVREVRNEEVGKTFSNEEKQVKPIIVRDLTKSAQSTPYISGSIERTMNDENESVKPVQCCLPRLGSFSERRRKASLDIAANGKA</sequence>
<dbReference type="Gramene" id="PSAT_LOCUS28957_t1">
    <property type="protein sequence ID" value="CAL5210435.1"/>
    <property type="gene ID" value="PSAT_LOCUS28957"/>
</dbReference>
<organism evidence="1 2">
    <name type="scientific">Pisum sativum</name>
    <name type="common">Garden pea</name>
    <name type="synonym">Lathyrus oleraceus</name>
    <dbReference type="NCBI Taxonomy" id="3888"/>
    <lineage>
        <taxon>Eukaryota</taxon>
        <taxon>Viridiplantae</taxon>
        <taxon>Streptophyta</taxon>
        <taxon>Embryophyta</taxon>
        <taxon>Tracheophyta</taxon>
        <taxon>Spermatophyta</taxon>
        <taxon>Magnoliopsida</taxon>
        <taxon>eudicotyledons</taxon>
        <taxon>Gunneridae</taxon>
        <taxon>Pentapetalae</taxon>
        <taxon>rosids</taxon>
        <taxon>fabids</taxon>
        <taxon>Fabales</taxon>
        <taxon>Fabaceae</taxon>
        <taxon>Papilionoideae</taxon>
        <taxon>50 kb inversion clade</taxon>
        <taxon>NPAAA clade</taxon>
        <taxon>Hologalegina</taxon>
        <taxon>IRL clade</taxon>
        <taxon>Fabeae</taxon>
        <taxon>Lathyrus</taxon>
    </lineage>
</organism>